<name>A0A1I5DF78_9FLAO</name>
<keyword evidence="3" id="KW-1185">Reference proteome</keyword>
<organism evidence="2 3">
    <name type="scientific">Salegentibacter flavus</name>
    <dbReference type="NCBI Taxonomy" id="287099"/>
    <lineage>
        <taxon>Bacteria</taxon>
        <taxon>Pseudomonadati</taxon>
        <taxon>Bacteroidota</taxon>
        <taxon>Flavobacteriia</taxon>
        <taxon>Flavobacteriales</taxon>
        <taxon>Flavobacteriaceae</taxon>
        <taxon>Salegentibacter</taxon>
    </lineage>
</organism>
<dbReference type="RefSeq" id="WP_139220682.1">
    <property type="nucleotide sequence ID" value="NZ_FOVL01000035.1"/>
</dbReference>
<reference evidence="2 3" key="1">
    <citation type="submission" date="2016-10" db="EMBL/GenBank/DDBJ databases">
        <authorList>
            <person name="de Groot N.N."/>
        </authorList>
    </citation>
    <scope>NUCLEOTIDE SEQUENCE [LARGE SCALE GENOMIC DNA]</scope>
    <source>
        <strain evidence="2 3">DSM 17794</strain>
    </source>
</reference>
<sequence length="122" mass="14118">MEGLEYLRSLSQEAKDKISAEFGGIENLYQTVFDINKTEYNLYANKPENYKSQLQLAENALNEIEERLEEIGLDGRDVTTEISNDFGEIIVSKNINALDIYLKQHGTDYLTMRDWIKKNYGI</sequence>
<gene>
    <name evidence="2" type="ORF">SAMN05660413_03308</name>
</gene>
<dbReference type="STRING" id="287099.SAMN05660413_03308"/>
<proteinExistence type="predicted"/>
<feature type="coiled-coil region" evidence="1">
    <location>
        <begin position="47"/>
        <end position="74"/>
    </location>
</feature>
<evidence type="ECO:0000313" key="3">
    <source>
        <dbReference type="Proteomes" id="UP000199153"/>
    </source>
</evidence>
<evidence type="ECO:0000313" key="2">
    <source>
        <dbReference type="EMBL" id="SFN97796.1"/>
    </source>
</evidence>
<evidence type="ECO:0000256" key="1">
    <source>
        <dbReference type="SAM" id="Coils"/>
    </source>
</evidence>
<dbReference type="AlphaFoldDB" id="A0A1I5DF78"/>
<protein>
    <submittedName>
        <fullName evidence="2">Uncharacterized protein</fullName>
    </submittedName>
</protein>
<dbReference type="Proteomes" id="UP000199153">
    <property type="component" value="Unassembled WGS sequence"/>
</dbReference>
<dbReference type="EMBL" id="FOVL01000035">
    <property type="protein sequence ID" value="SFN97796.1"/>
    <property type="molecule type" value="Genomic_DNA"/>
</dbReference>
<accession>A0A1I5DF78</accession>
<dbReference type="OrthoDB" id="9857005at2"/>
<keyword evidence="1" id="KW-0175">Coiled coil</keyword>